<feature type="compositionally biased region" description="Polar residues" evidence="1">
    <location>
        <begin position="72"/>
        <end position="85"/>
    </location>
</feature>
<dbReference type="PROSITE" id="PS51257">
    <property type="entry name" value="PROKAR_LIPOPROTEIN"/>
    <property type="match status" value="1"/>
</dbReference>
<evidence type="ECO:0000313" key="4">
    <source>
        <dbReference type="Proteomes" id="UP000700596"/>
    </source>
</evidence>
<feature type="compositionally biased region" description="Low complexity" evidence="1">
    <location>
        <begin position="593"/>
        <end position="612"/>
    </location>
</feature>
<feature type="compositionally biased region" description="Polar residues" evidence="1">
    <location>
        <begin position="574"/>
        <end position="585"/>
    </location>
</feature>
<feature type="compositionally biased region" description="Basic and acidic residues" evidence="1">
    <location>
        <begin position="298"/>
        <end position="320"/>
    </location>
</feature>
<protein>
    <submittedName>
        <fullName evidence="3">Uncharacterized protein</fullName>
    </submittedName>
</protein>
<feature type="compositionally biased region" description="Polar residues" evidence="1">
    <location>
        <begin position="134"/>
        <end position="156"/>
    </location>
</feature>
<feature type="chain" id="PRO_5040258448" evidence="2">
    <location>
        <begin position="24"/>
        <end position="863"/>
    </location>
</feature>
<feature type="signal peptide" evidence="2">
    <location>
        <begin position="1"/>
        <end position="23"/>
    </location>
</feature>
<feature type="region of interest" description="Disordered" evidence="1">
    <location>
        <begin position="521"/>
        <end position="613"/>
    </location>
</feature>
<feature type="compositionally biased region" description="Polar residues" evidence="1">
    <location>
        <begin position="548"/>
        <end position="566"/>
    </location>
</feature>
<feature type="compositionally biased region" description="Polar residues" evidence="1">
    <location>
        <begin position="262"/>
        <end position="271"/>
    </location>
</feature>
<accession>A0A9P9I9F0</accession>
<proteinExistence type="predicted"/>
<dbReference type="OrthoDB" id="3642826at2759"/>
<feature type="compositionally biased region" description="Low complexity" evidence="1">
    <location>
        <begin position="169"/>
        <end position="184"/>
    </location>
</feature>
<gene>
    <name evidence="3" type="ORF">B0J11DRAFT_511718</name>
</gene>
<keyword evidence="2" id="KW-0732">Signal</keyword>
<evidence type="ECO:0000256" key="2">
    <source>
        <dbReference type="SAM" id="SignalP"/>
    </source>
</evidence>
<evidence type="ECO:0000256" key="1">
    <source>
        <dbReference type="SAM" id="MobiDB-lite"/>
    </source>
</evidence>
<feature type="compositionally biased region" description="Polar residues" evidence="1">
    <location>
        <begin position="98"/>
        <end position="115"/>
    </location>
</feature>
<dbReference type="AlphaFoldDB" id="A0A9P9I9F0"/>
<feature type="region of interest" description="Disordered" evidence="1">
    <location>
        <begin position="812"/>
        <end position="831"/>
    </location>
</feature>
<name>A0A9P9I9F0_9PLEO</name>
<reference evidence="3" key="1">
    <citation type="journal article" date="2021" name="Nat. Commun.">
        <title>Genetic determinants of endophytism in the Arabidopsis root mycobiome.</title>
        <authorList>
            <person name="Mesny F."/>
            <person name="Miyauchi S."/>
            <person name="Thiergart T."/>
            <person name="Pickel B."/>
            <person name="Atanasova L."/>
            <person name="Karlsson M."/>
            <person name="Huettel B."/>
            <person name="Barry K.W."/>
            <person name="Haridas S."/>
            <person name="Chen C."/>
            <person name="Bauer D."/>
            <person name="Andreopoulos W."/>
            <person name="Pangilinan J."/>
            <person name="LaButti K."/>
            <person name="Riley R."/>
            <person name="Lipzen A."/>
            <person name="Clum A."/>
            <person name="Drula E."/>
            <person name="Henrissat B."/>
            <person name="Kohler A."/>
            <person name="Grigoriev I.V."/>
            <person name="Martin F.M."/>
            <person name="Hacquard S."/>
        </authorList>
    </citation>
    <scope>NUCLEOTIDE SEQUENCE</scope>
    <source>
        <strain evidence="3">MPI-CAGE-CH-0243</strain>
    </source>
</reference>
<dbReference type="EMBL" id="JAGMWT010000020">
    <property type="protein sequence ID" value="KAH7112953.1"/>
    <property type="molecule type" value="Genomic_DNA"/>
</dbReference>
<dbReference type="Proteomes" id="UP000700596">
    <property type="component" value="Unassembled WGS sequence"/>
</dbReference>
<sequence>MRPSLTNILWVAALFACSVESVAESIQETSKVSVKEYEAGNQTEVDGTTRITVHTTRTITKTLVLLTTVANSESHNSTTSGTSANRPVPSQVDKENVPNKNLPNEVTPTKINDMTLTPDKGTDAETTTTNNNNDQPKSSKNIIPTTSSYNVSTSSKHYVADPSKGQEQSLTSTTLKSDLTNTTTRNDIPTPTERPNIESTQIEQVSSKPPNKTSHVEEEKPNPTEIIDENLPSTVRPSKGLPTKVEPNKGPPSKIVDEQPAMSISTLNQSTSRKDAPNQNASSNVASSNVASSNVASSKKELDKPTSTKSDSTNDEKVKEPITPTSSRDSAHKSTIAGSPTGVVATSTNPSATNAAQAYYSKNSVTFLDKQLGALLYGSKTRVGDGTVMDFGTTTIKYPENWAEIESVAYLPGTLDVITKSGVVLNACAFDRNAVKTSALAVTLRTKVAWIPEGGIHPTYHTVLAASYTGLLSMLKKEVPEVTNTVPWIWSCEPQWGEGEPNAHVAMSMFTQHTGATTTLKGVYTGGVGNQNPPASPGPMAPEPVGNPTISTPTSTKNPGNENPSENPDHQPIASGTSEKSQATRSPGPPQHSSNLPDSNSPNPNSQDPNLSTITNLPIPVVLIPTKINSGGGGVSIPGGPVVAPGATGTISGHTIVVPDQPSASHIIFDGSTVSILVPTPDASPAPPVPTGIKVGSTIVPVNFETTPGGGLILSSGGPALKPGGHTQWNGQLLSLASSGNKVYIVDGDKTSMVDIMFMEPTVNPTIQPVVFKSTTLATETGGGIILPGGSTLAPGSKTVIDGITLVAPAPTRSRTGGFTSTTKEPEKTKPPLVSFGAARKLKAWSAMSWVVVLGVVGWCALR</sequence>
<keyword evidence="4" id="KW-1185">Reference proteome</keyword>
<evidence type="ECO:0000313" key="3">
    <source>
        <dbReference type="EMBL" id="KAH7112953.1"/>
    </source>
</evidence>
<feature type="region of interest" description="Disordered" evidence="1">
    <location>
        <begin position="72"/>
        <end position="345"/>
    </location>
</feature>
<comment type="caution">
    <text evidence="3">The sequence shown here is derived from an EMBL/GenBank/DDBJ whole genome shotgun (WGS) entry which is preliminary data.</text>
</comment>
<organism evidence="3 4">
    <name type="scientific">Dendryphion nanum</name>
    <dbReference type="NCBI Taxonomy" id="256645"/>
    <lineage>
        <taxon>Eukaryota</taxon>
        <taxon>Fungi</taxon>
        <taxon>Dikarya</taxon>
        <taxon>Ascomycota</taxon>
        <taxon>Pezizomycotina</taxon>
        <taxon>Dothideomycetes</taxon>
        <taxon>Pleosporomycetidae</taxon>
        <taxon>Pleosporales</taxon>
        <taxon>Torulaceae</taxon>
        <taxon>Dendryphion</taxon>
    </lineage>
</organism>
<feature type="compositionally biased region" description="Low complexity" evidence="1">
    <location>
        <begin position="812"/>
        <end position="823"/>
    </location>
</feature>
<feature type="compositionally biased region" description="Polar residues" evidence="1">
    <location>
        <begin position="197"/>
        <end position="213"/>
    </location>
</feature>
<feature type="compositionally biased region" description="Low complexity" evidence="1">
    <location>
        <begin position="280"/>
        <end position="297"/>
    </location>
</feature>